<evidence type="ECO:0000313" key="1">
    <source>
        <dbReference type="EMBL" id="QNE17311.1"/>
    </source>
</evidence>
<keyword evidence="2" id="KW-1185">Reference proteome</keyword>
<protein>
    <submittedName>
        <fullName evidence="1">Uncharacterized protein</fullName>
    </submittedName>
</protein>
<dbReference type="AlphaFoldDB" id="A0A7G6WTJ6"/>
<dbReference type="KEGG" id="kqi:F1D05_04480"/>
<sequence length="257" mass="29510">MTARPLLSPPPLQAHTRWVRVTFDGVTISVTRRLNPLPRSRTARYPLADVTAAEFAWCGGEGEFRQFELRLLRRGPTLRIGVRIGDRHQRDIPWEVLAETINEASGQRMRHILRASVGLGPWSEAVWQQVEARTPELQVFAEPYYDDRTRQWGEATGHREMVARQVLQALSKDGIDAVPCPYPPPPEPGYPPHQSTWRGFQFRDSERAEQWRSEAWFEFLDRIQLGPEVTGTAVWAEDASALLAWGHHLHACRSHRR</sequence>
<reference evidence="2" key="1">
    <citation type="submission" date="2019-09" db="EMBL/GenBank/DDBJ databases">
        <title>Antimicrobial potential of Antarctic Bacteria.</title>
        <authorList>
            <person name="Benaud N."/>
            <person name="Edwards R.J."/>
            <person name="Ferrari B.C."/>
        </authorList>
    </citation>
    <scope>NUCLEOTIDE SEQUENCE [LARGE SCALE GENOMIC DNA]</scope>
    <source>
        <strain evidence="2">SPB151</strain>
    </source>
</reference>
<dbReference type="Proteomes" id="UP000515563">
    <property type="component" value="Chromosome"/>
</dbReference>
<name>A0A7G6WTJ6_9ACTN</name>
<dbReference type="EMBL" id="CP043661">
    <property type="protein sequence ID" value="QNE17311.1"/>
    <property type="molecule type" value="Genomic_DNA"/>
</dbReference>
<gene>
    <name evidence="1" type="ORF">F1D05_04480</name>
</gene>
<dbReference type="RefSeq" id="WP_185446142.1">
    <property type="nucleotide sequence ID" value="NZ_CP043661.1"/>
</dbReference>
<proteinExistence type="predicted"/>
<accession>A0A7G6WTJ6</accession>
<reference evidence="1 2" key="2">
    <citation type="journal article" date="2020" name="Microbiol. Resour. Announc.">
        <title>Antarctic desert soil bacteria exhibit high novel natural product potential, evaluated through long-read genome sequencing and comparative genomics.</title>
        <authorList>
            <person name="Benaud N."/>
            <person name="Edwards R.J."/>
            <person name="Amos T.G."/>
            <person name="D'Agostino P.M."/>
            <person name="Gutierrez-Chavez C."/>
            <person name="Montgomery K."/>
            <person name="Nicetic I."/>
            <person name="Ferrari B.C."/>
        </authorList>
    </citation>
    <scope>NUCLEOTIDE SEQUENCE [LARGE SCALE GENOMIC DNA]</scope>
    <source>
        <strain evidence="1 2">SPB151</strain>
    </source>
</reference>
<organism evidence="1 2">
    <name type="scientific">Kribbella qitaiheensis</name>
    <dbReference type="NCBI Taxonomy" id="1544730"/>
    <lineage>
        <taxon>Bacteria</taxon>
        <taxon>Bacillati</taxon>
        <taxon>Actinomycetota</taxon>
        <taxon>Actinomycetes</taxon>
        <taxon>Propionibacteriales</taxon>
        <taxon>Kribbellaceae</taxon>
        <taxon>Kribbella</taxon>
    </lineage>
</organism>
<evidence type="ECO:0000313" key="2">
    <source>
        <dbReference type="Proteomes" id="UP000515563"/>
    </source>
</evidence>